<evidence type="ECO:0000256" key="3">
    <source>
        <dbReference type="ARBA" id="ARBA00022448"/>
    </source>
</evidence>
<dbReference type="RefSeq" id="WP_077666780.1">
    <property type="nucleotide sequence ID" value="NZ_CP114588.1"/>
</dbReference>
<evidence type="ECO:0000256" key="8">
    <source>
        <dbReference type="SAM" id="Phobius"/>
    </source>
</evidence>
<dbReference type="InterPro" id="IPR000620">
    <property type="entry name" value="EamA_dom"/>
</dbReference>
<dbReference type="Proteomes" id="UP001164748">
    <property type="component" value="Chromosome"/>
</dbReference>
<keyword evidence="7 8" id="KW-0472">Membrane</keyword>
<dbReference type="InterPro" id="IPR037185">
    <property type="entry name" value="EmrE-like"/>
</dbReference>
<keyword evidence="6 8" id="KW-1133">Transmembrane helix</keyword>
<dbReference type="AlphaFoldDB" id="A0AA47KN70"/>
<feature type="transmembrane region" description="Helical" evidence="8">
    <location>
        <begin position="105"/>
        <end position="122"/>
    </location>
</feature>
<organism evidence="10 11">
    <name type="scientific">Salinivibrio kushneri</name>
    <dbReference type="NCBI Taxonomy" id="1908198"/>
    <lineage>
        <taxon>Bacteria</taxon>
        <taxon>Pseudomonadati</taxon>
        <taxon>Pseudomonadota</taxon>
        <taxon>Gammaproteobacteria</taxon>
        <taxon>Vibrionales</taxon>
        <taxon>Vibrionaceae</taxon>
        <taxon>Salinivibrio</taxon>
    </lineage>
</organism>
<keyword evidence="5 8" id="KW-0812">Transmembrane</keyword>
<name>A0AA47KN70_9GAMM</name>
<evidence type="ECO:0000256" key="7">
    <source>
        <dbReference type="ARBA" id="ARBA00023136"/>
    </source>
</evidence>
<evidence type="ECO:0000313" key="10">
    <source>
        <dbReference type="EMBL" id="WBA09986.1"/>
    </source>
</evidence>
<dbReference type="NCBIfam" id="TIGR00688">
    <property type="entry name" value="rarD"/>
    <property type="match status" value="1"/>
</dbReference>
<feature type="transmembrane region" description="Helical" evidence="8">
    <location>
        <begin position="180"/>
        <end position="199"/>
    </location>
</feature>
<dbReference type="PANTHER" id="PTHR22911">
    <property type="entry name" value="ACYL-MALONYL CONDENSING ENZYME-RELATED"/>
    <property type="match status" value="1"/>
</dbReference>
<feature type="transmembrane region" description="Helical" evidence="8">
    <location>
        <begin position="74"/>
        <end position="93"/>
    </location>
</feature>
<feature type="transmembrane region" description="Helical" evidence="8">
    <location>
        <begin position="271"/>
        <end position="289"/>
    </location>
</feature>
<dbReference type="EMBL" id="CP114588">
    <property type="protein sequence ID" value="WBA09986.1"/>
    <property type="molecule type" value="Genomic_DNA"/>
</dbReference>
<feature type="transmembrane region" description="Helical" evidence="8">
    <location>
        <begin position="12"/>
        <end position="28"/>
    </location>
</feature>
<reference evidence="10" key="1">
    <citation type="submission" date="2022-09" db="EMBL/GenBank/DDBJ databases">
        <authorList>
            <person name="Li Z.-J."/>
        </authorList>
    </citation>
    <scope>NUCLEOTIDE SEQUENCE</scope>
    <source>
        <strain evidence="10">TGB11</strain>
    </source>
</reference>
<dbReference type="InterPro" id="IPR004626">
    <property type="entry name" value="RarD"/>
</dbReference>
<evidence type="ECO:0000259" key="9">
    <source>
        <dbReference type="Pfam" id="PF00892"/>
    </source>
</evidence>
<gene>
    <name evidence="10" type="primary">rarD</name>
    <name evidence="10" type="ORF">N8M53_12435</name>
</gene>
<feature type="transmembrane region" description="Helical" evidence="8">
    <location>
        <begin position="211"/>
        <end position="231"/>
    </location>
</feature>
<keyword evidence="4" id="KW-1003">Cell membrane</keyword>
<evidence type="ECO:0000256" key="1">
    <source>
        <dbReference type="ARBA" id="ARBA00004651"/>
    </source>
</evidence>
<sequence length="310" mass="34640">MPDPKRTRQGVLLALAAYIMWGIAPMYFKTVNHIPAPEILAHRVLWSFVFLALLLFFTRRFYQLKPIIREPKKLLMLMLTSCFIGCNWLIFIWAIVNNRMLDASLGYYINPLVNVALGMIFLGERFRRLQWLAAALALVGVLVQLITFGSLPWIALVLATSFAIYGLLRKKINLPAVPGLFVETCTLLPVALIYLWQFADTPSANLLDNPINLNMLLAAAGLITTVPLLCFTGAATRLPLTVLGFFQYIGPSLMFLLAVGLYDEPFTPDKATTFAFIWAALAIFSFDAYRAKRQQEAKIETTPLSAGKSG</sequence>
<protein>
    <submittedName>
        <fullName evidence="10">EamA family transporter RarD</fullName>
    </submittedName>
</protein>
<feature type="transmembrane region" description="Helical" evidence="8">
    <location>
        <begin position="238"/>
        <end position="259"/>
    </location>
</feature>
<comment type="subcellular location">
    <subcellularLocation>
        <location evidence="1">Cell membrane</location>
        <topology evidence="1">Multi-pass membrane protein</topology>
    </subcellularLocation>
</comment>
<evidence type="ECO:0000256" key="2">
    <source>
        <dbReference type="ARBA" id="ARBA00007362"/>
    </source>
</evidence>
<feature type="transmembrane region" description="Helical" evidence="8">
    <location>
        <begin position="129"/>
        <end position="146"/>
    </location>
</feature>
<dbReference type="Pfam" id="PF00892">
    <property type="entry name" value="EamA"/>
    <property type="match status" value="1"/>
</dbReference>
<feature type="transmembrane region" description="Helical" evidence="8">
    <location>
        <begin position="40"/>
        <end position="62"/>
    </location>
</feature>
<accession>A0AA47KN70</accession>
<dbReference type="GO" id="GO:0005886">
    <property type="term" value="C:plasma membrane"/>
    <property type="evidence" value="ECO:0007669"/>
    <property type="project" value="UniProtKB-SubCell"/>
</dbReference>
<comment type="similarity">
    <text evidence="2">Belongs to the EamA transporter family.</text>
</comment>
<dbReference type="SUPFAM" id="SSF103481">
    <property type="entry name" value="Multidrug resistance efflux transporter EmrE"/>
    <property type="match status" value="2"/>
</dbReference>
<evidence type="ECO:0000313" key="11">
    <source>
        <dbReference type="Proteomes" id="UP001164748"/>
    </source>
</evidence>
<evidence type="ECO:0000256" key="6">
    <source>
        <dbReference type="ARBA" id="ARBA00022989"/>
    </source>
</evidence>
<proteinExistence type="inferred from homology"/>
<dbReference type="PANTHER" id="PTHR22911:SF137">
    <property type="entry name" value="SOLUTE CARRIER FAMILY 35 MEMBER G2-RELATED"/>
    <property type="match status" value="1"/>
</dbReference>
<keyword evidence="3" id="KW-0813">Transport</keyword>
<evidence type="ECO:0000256" key="5">
    <source>
        <dbReference type="ARBA" id="ARBA00022692"/>
    </source>
</evidence>
<feature type="domain" description="EamA" evidence="9">
    <location>
        <begin position="10"/>
        <end position="143"/>
    </location>
</feature>
<feature type="transmembrane region" description="Helical" evidence="8">
    <location>
        <begin position="152"/>
        <end position="168"/>
    </location>
</feature>
<evidence type="ECO:0000256" key="4">
    <source>
        <dbReference type="ARBA" id="ARBA00022475"/>
    </source>
</evidence>